<evidence type="ECO:0000256" key="2">
    <source>
        <dbReference type="ARBA" id="ARBA00022679"/>
    </source>
</evidence>
<dbReference type="CDD" id="cd03784">
    <property type="entry name" value="GT1_Gtf-like"/>
    <property type="match status" value="1"/>
</dbReference>
<reference evidence="6" key="1">
    <citation type="submission" date="2020-10" db="EMBL/GenBank/DDBJ databases">
        <authorList>
            <person name="Han B."/>
            <person name="Lu T."/>
            <person name="Zhao Q."/>
            <person name="Huang X."/>
            <person name="Zhao Y."/>
        </authorList>
    </citation>
    <scope>NUCLEOTIDE SEQUENCE</scope>
</reference>
<dbReference type="InterPro" id="IPR050481">
    <property type="entry name" value="UDP-glycosyltransf_plant"/>
</dbReference>
<dbReference type="Pfam" id="PF00201">
    <property type="entry name" value="UDPGT"/>
    <property type="match status" value="1"/>
</dbReference>
<dbReference type="OrthoDB" id="598145at2759"/>
<comment type="similarity">
    <text evidence="1 3">Belongs to the UDP-glycosyltransferase family.</text>
</comment>
<sequence>MKKTVVLYPGLAVSHFVPMMQLADVLLDAGCAVVVALIDHADKEDAAFAAVVRRVAASKPLVAFHKLPRIEDPPTVIHDAQFLLRYLDLVSRYDQFLHGFLCAMPLGSVQAVVVDVLSMGALDVAKKLGIPAYSFDATNASAVAVFLQLPTIRREDQPSFRELGDTPLNFHGVPPMPASHLVEQVLQDPESEVYKVMMDGFRRIPQVVDGILVNTFASLETRAVEALGDLRHLPAAPPVYCVGPLLAEAGKEKEKHECLSWLDEQPERSVVYLCFGSIGTGNHSREQLNEIAVGLENSGHRFLWVVRAPPSDDPERPSEPRTDPDLDELLPDGFLDRINGRGLILKLWAPQVEVLHHKATGAFVTHCGWNSVLEGIRAGVPMLCWPLYAEQKMNKVFMVEEAGIGGEVAGWQQGLVKAGEVEAKVRMVLESEEGERLRAQVTALSKAAAAAWEDGGSSRVAFQRFLSDAEKLKAQAMRA</sequence>
<dbReference type="AlphaFoldDB" id="A0A811RWP3"/>
<accession>A0A811RWP3</accession>
<organism evidence="6 7">
    <name type="scientific">Miscanthus lutarioriparius</name>
    <dbReference type="NCBI Taxonomy" id="422564"/>
    <lineage>
        <taxon>Eukaryota</taxon>
        <taxon>Viridiplantae</taxon>
        <taxon>Streptophyta</taxon>
        <taxon>Embryophyta</taxon>
        <taxon>Tracheophyta</taxon>
        <taxon>Spermatophyta</taxon>
        <taxon>Magnoliopsida</taxon>
        <taxon>Liliopsida</taxon>
        <taxon>Poales</taxon>
        <taxon>Poaceae</taxon>
        <taxon>PACMAD clade</taxon>
        <taxon>Panicoideae</taxon>
        <taxon>Andropogonodae</taxon>
        <taxon>Andropogoneae</taxon>
        <taxon>Saccharinae</taxon>
        <taxon>Miscanthus</taxon>
    </lineage>
</organism>
<dbReference type="FunFam" id="3.40.50.2000:FF:000020">
    <property type="entry name" value="Glycosyltransferase"/>
    <property type="match status" value="1"/>
</dbReference>
<proteinExistence type="inferred from homology"/>
<keyword evidence="2 3" id="KW-0808">Transferase</keyword>
<gene>
    <name evidence="6" type="ORF">NCGR_LOCUS58470</name>
</gene>
<dbReference type="PROSITE" id="PS00375">
    <property type="entry name" value="UDPGT"/>
    <property type="match status" value="1"/>
</dbReference>
<keyword evidence="7" id="KW-1185">Reference proteome</keyword>
<dbReference type="InterPro" id="IPR035595">
    <property type="entry name" value="UDP_glycos_trans_CS"/>
</dbReference>
<dbReference type="EC" id="2.4.1.-" evidence="4"/>
<dbReference type="PANTHER" id="PTHR48048">
    <property type="entry name" value="GLYCOSYLTRANSFERASE"/>
    <property type="match status" value="1"/>
</dbReference>
<name>A0A811RWP3_9POAL</name>
<comment type="caution">
    <text evidence="6">The sequence shown here is derived from an EMBL/GenBank/DDBJ whole genome shotgun (WGS) entry which is preliminary data.</text>
</comment>
<dbReference type="InterPro" id="IPR002213">
    <property type="entry name" value="UDP_glucos_trans"/>
</dbReference>
<evidence type="ECO:0000313" key="6">
    <source>
        <dbReference type="EMBL" id="CAD6334372.1"/>
    </source>
</evidence>
<evidence type="ECO:0000256" key="1">
    <source>
        <dbReference type="ARBA" id="ARBA00009995"/>
    </source>
</evidence>
<evidence type="ECO:0000256" key="4">
    <source>
        <dbReference type="RuleBase" id="RU362057"/>
    </source>
</evidence>
<evidence type="ECO:0000256" key="5">
    <source>
        <dbReference type="SAM" id="MobiDB-lite"/>
    </source>
</evidence>
<feature type="compositionally biased region" description="Basic and acidic residues" evidence="5">
    <location>
        <begin position="313"/>
        <end position="324"/>
    </location>
</feature>
<feature type="region of interest" description="Disordered" evidence="5">
    <location>
        <begin position="308"/>
        <end position="327"/>
    </location>
</feature>
<dbReference type="PANTHER" id="PTHR48048:SF92">
    <property type="entry name" value="OS01G0869400 PROTEIN"/>
    <property type="match status" value="1"/>
</dbReference>
<dbReference type="Proteomes" id="UP000604825">
    <property type="component" value="Unassembled WGS sequence"/>
</dbReference>
<dbReference type="SUPFAM" id="SSF53756">
    <property type="entry name" value="UDP-Glycosyltransferase/glycogen phosphorylase"/>
    <property type="match status" value="1"/>
</dbReference>
<keyword evidence="3" id="KW-0328">Glycosyltransferase</keyword>
<dbReference type="Gene3D" id="3.40.50.2000">
    <property type="entry name" value="Glycogen Phosphorylase B"/>
    <property type="match status" value="2"/>
</dbReference>
<evidence type="ECO:0000313" key="7">
    <source>
        <dbReference type="Proteomes" id="UP000604825"/>
    </source>
</evidence>
<dbReference type="EMBL" id="CAJGYO010000017">
    <property type="protein sequence ID" value="CAD6334372.1"/>
    <property type="molecule type" value="Genomic_DNA"/>
</dbReference>
<protein>
    <recommendedName>
        <fullName evidence="4">Glycosyltransferase</fullName>
        <ecNumber evidence="4">2.4.1.-</ecNumber>
    </recommendedName>
</protein>
<evidence type="ECO:0000256" key="3">
    <source>
        <dbReference type="RuleBase" id="RU003718"/>
    </source>
</evidence>
<dbReference type="GO" id="GO:0035251">
    <property type="term" value="F:UDP-glucosyltransferase activity"/>
    <property type="evidence" value="ECO:0007669"/>
    <property type="project" value="InterPro"/>
</dbReference>